<evidence type="ECO:0000313" key="4">
    <source>
        <dbReference type="Proteomes" id="UP000887159"/>
    </source>
</evidence>
<proteinExistence type="predicted"/>
<keyword evidence="4" id="KW-1185">Reference proteome</keyword>
<accession>A0A8X6W910</accession>
<dbReference type="InterPro" id="IPR036397">
    <property type="entry name" value="RNaseH_sf"/>
</dbReference>
<dbReference type="InterPro" id="IPR001584">
    <property type="entry name" value="Integrase_cat-core"/>
</dbReference>
<dbReference type="AlphaFoldDB" id="A0A8X6W910"/>
<dbReference type="GO" id="GO:0015074">
    <property type="term" value="P:DNA integration"/>
    <property type="evidence" value="ECO:0007669"/>
    <property type="project" value="InterPro"/>
</dbReference>
<dbReference type="PROSITE" id="PS50994">
    <property type="entry name" value="INTEGRASE"/>
    <property type="match status" value="1"/>
</dbReference>
<evidence type="ECO:0000313" key="3">
    <source>
        <dbReference type="EMBL" id="GFY30429.1"/>
    </source>
</evidence>
<gene>
    <name evidence="3" type="primary">RF55_20465</name>
    <name evidence="3" type="ORF">TNCV_4066791</name>
</gene>
<organism evidence="3 4">
    <name type="scientific">Trichonephila clavipes</name>
    <name type="common">Golden silk orbweaver</name>
    <name type="synonym">Nephila clavipes</name>
    <dbReference type="NCBI Taxonomy" id="2585209"/>
    <lineage>
        <taxon>Eukaryota</taxon>
        <taxon>Metazoa</taxon>
        <taxon>Ecdysozoa</taxon>
        <taxon>Arthropoda</taxon>
        <taxon>Chelicerata</taxon>
        <taxon>Arachnida</taxon>
        <taxon>Araneae</taxon>
        <taxon>Araneomorphae</taxon>
        <taxon>Entelegynae</taxon>
        <taxon>Araneoidea</taxon>
        <taxon>Nephilidae</taxon>
        <taxon>Trichonephila</taxon>
    </lineage>
</organism>
<dbReference type="PANTHER" id="PTHR37984:SF5">
    <property type="entry name" value="PROTEIN NYNRIN-LIKE"/>
    <property type="match status" value="1"/>
</dbReference>
<dbReference type="Proteomes" id="UP000887159">
    <property type="component" value="Unassembled WGS sequence"/>
</dbReference>
<dbReference type="InterPro" id="IPR050951">
    <property type="entry name" value="Retrovirus_Pol_polyprotein"/>
</dbReference>
<dbReference type="GO" id="GO:0003676">
    <property type="term" value="F:nucleic acid binding"/>
    <property type="evidence" value="ECO:0007669"/>
    <property type="project" value="InterPro"/>
</dbReference>
<evidence type="ECO:0000256" key="1">
    <source>
        <dbReference type="ARBA" id="ARBA00012493"/>
    </source>
</evidence>
<reference evidence="3" key="1">
    <citation type="submission" date="2020-08" db="EMBL/GenBank/DDBJ databases">
        <title>Multicomponent nature underlies the extraordinary mechanical properties of spider dragline silk.</title>
        <authorList>
            <person name="Kono N."/>
            <person name="Nakamura H."/>
            <person name="Mori M."/>
            <person name="Yoshida Y."/>
            <person name="Ohtoshi R."/>
            <person name="Malay A.D."/>
            <person name="Moran D.A.P."/>
            <person name="Tomita M."/>
            <person name="Numata K."/>
            <person name="Arakawa K."/>
        </authorList>
    </citation>
    <scope>NUCLEOTIDE SEQUENCE</scope>
</reference>
<dbReference type="InterPro" id="IPR041588">
    <property type="entry name" value="Integrase_H2C2"/>
</dbReference>
<name>A0A8X6W910_TRICX</name>
<protein>
    <recommendedName>
        <fullName evidence="1">RNA-directed DNA polymerase</fullName>
        <ecNumber evidence="1">2.7.7.49</ecNumber>
    </recommendedName>
</protein>
<feature type="domain" description="Integrase catalytic" evidence="2">
    <location>
        <begin position="67"/>
        <end position="157"/>
    </location>
</feature>
<dbReference type="EMBL" id="BMAU01021392">
    <property type="protein sequence ID" value="GFY30429.1"/>
    <property type="molecule type" value="Genomic_DNA"/>
</dbReference>
<dbReference type="Pfam" id="PF17921">
    <property type="entry name" value="Integrase_H2C2"/>
    <property type="match status" value="1"/>
</dbReference>
<sequence length="173" mass="20092">MMQVDVVKKAHSFGHFAVTKTEELVKRDYYFLNMRKCIENVIRNCVDCILVNKNMGKGECFLNPVSKEDLPLSTYHVDFIGPLPTTNNNYNHIFTVIDAFTKCTWLLYPTKSTTAKEAIERLQLQQKTFGNPSRVIIDKRRAFRSKEFEDYCADEQISNVDYNNGSTEREWTG</sequence>
<dbReference type="InterPro" id="IPR012337">
    <property type="entry name" value="RNaseH-like_sf"/>
</dbReference>
<dbReference type="Gene3D" id="1.10.340.70">
    <property type="match status" value="1"/>
</dbReference>
<evidence type="ECO:0000259" key="2">
    <source>
        <dbReference type="PROSITE" id="PS50994"/>
    </source>
</evidence>
<dbReference type="Gene3D" id="3.30.420.10">
    <property type="entry name" value="Ribonuclease H-like superfamily/Ribonuclease H"/>
    <property type="match status" value="1"/>
</dbReference>
<dbReference type="GO" id="GO:0003964">
    <property type="term" value="F:RNA-directed DNA polymerase activity"/>
    <property type="evidence" value="ECO:0007669"/>
    <property type="project" value="UniProtKB-EC"/>
</dbReference>
<dbReference type="PANTHER" id="PTHR37984">
    <property type="entry name" value="PROTEIN CBG26694"/>
    <property type="match status" value="1"/>
</dbReference>
<dbReference type="EC" id="2.7.7.49" evidence="1"/>
<dbReference type="SUPFAM" id="SSF53098">
    <property type="entry name" value="Ribonuclease H-like"/>
    <property type="match status" value="1"/>
</dbReference>
<comment type="caution">
    <text evidence="3">The sequence shown here is derived from an EMBL/GenBank/DDBJ whole genome shotgun (WGS) entry which is preliminary data.</text>
</comment>